<dbReference type="RefSeq" id="XP_009055450.1">
    <property type="nucleotide sequence ID" value="XM_009057202.1"/>
</dbReference>
<name>V3ZQZ9_LOTGI</name>
<protein>
    <submittedName>
        <fullName evidence="2">Uncharacterized protein</fullName>
    </submittedName>
</protein>
<gene>
    <name evidence="2" type="ORF">LOTGIDRAFT_153301</name>
</gene>
<sequence>MEQLREYLLKNEWVRDGGIPSLTYGELAPTSTSYLDKWLADFESKTLNPVSGFEENKDGNTDYIAKISMPIEKQIPQLEKGLYGQGWSVTKKSSNQITVVKAAEFTPKNDVSTASKPVNTSVKDTNRKTEKEKKKTFNYS</sequence>
<dbReference type="GeneID" id="20235921"/>
<dbReference type="CTD" id="20235921"/>
<dbReference type="AlphaFoldDB" id="V3ZQZ9"/>
<feature type="region of interest" description="Disordered" evidence="1">
    <location>
        <begin position="108"/>
        <end position="140"/>
    </location>
</feature>
<dbReference type="HOGENOM" id="CLU_1837361_0_0_1"/>
<organism evidence="2 3">
    <name type="scientific">Lottia gigantea</name>
    <name type="common">Giant owl limpet</name>
    <dbReference type="NCBI Taxonomy" id="225164"/>
    <lineage>
        <taxon>Eukaryota</taxon>
        <taxon>Metazoa</taxon>
        <taxon>Spiralia</taxon>
        <taxon>Lophotrochozoa</taxon>
        <taxon>Mollusca</taxon>
        <taxon>Gastropoda</taxon>
        <taxon>Patellogastropoda</taxon>
        <taxon>Lottioidea</taxon>
        <taxon>Lottiidae</taxon>
        <taxon>Lottia</taxon>
    </lineage>
</organism>
<evidence type="ECO:0000313" key="2">
    <source>
        <dbReference type="EMBL" id="ESO93828.1"/>
    </source>
</evidence>
<proteinExistence type="predicted"/>
<keyword evidence="3" id="KW-1185">Reference proteome</keyword>
<dbReference type="EMBL" id="KB201890">
    <property type="protein sequence ID" value="ESO93828.1"/>
    <property type="molecule type" value="Genomic_DNA"/>
</dbReference>
<dbReference type="STRING" id="225164.V3ZQZ9"/>
<feature type="compositionally biased region" description="Basic and acidic residues" evidence="1">
    <location>
        <begin position="124"/>
        <end position="140"/>
    </location>
</feature>
<accession>V3ZQZ9</accession>
<feature type="compositionally biased region" description="Polar residues" evidence="1">
    <location>
        <begin position="109"/>
        <end position="123"/>
    </location>
</feature>
<dbReference type="Proteomes" id="UP000030746">
    <property type="component" value="Unassembled WGS sequence"/>
</dbReference>
<evidence type="ECO:0000256" key="1">
    <source>
        <dbReference type="SAM" id="MobiDB-lite"/>
    </source>
</evidence>
<dbReference type="KEGG" id="lgi:LOTGIDRAFT_153301"/>
<evidence type="ECO:0000313" key="3">
    <source>
        <dbReference type="Proteomes" id="UP000030746"/>
    </source>
</evidence>
<reference evidence="2 3" key="1">
    <citation type="journal article" date="2013" name="Nature">
        <title>Insights into bilaterian evolution from three spiralian genomes.</title>
        <authorList>
            <person name="Simakov O."/>
            <person name="Marletaz F."/>
            <person name="Cho S.J."/>
            <person name="Edsinger-Gonzales E."/>
            <person name="Havlak P."/>
            <person name="Hellsten U."/>
            <person name="Kuo D.H."/>
            <person name="Larsson T."/>
            <person name="Lv J."/>
            <person name="Arendt D."/>
            <person name="Savage R."/>
            <person name="Osoegawa K."/>
            <person name="de Jong P."/>
            <person name="Grimwood J."/>
            <person name="Chapman J.A."/>
            <person name="Shapiro H."/>
            <person name="Aerts A."/>
            <person name="Otillar R.P."/>
            <person name="Terry A.Y."/>
            <person name="Boore J.L."/>
            <person name="Grigoriev I.V."/>
            <person name="Lindberg D.R."/>
            <person name="Seaver E.C."/>
            <person name="Weisblat D.A."/>
            <person name="Putnam N.H."/>
            <person name="Rokhsar D.S."/>
        </authorList>
    </citation>
    <scope>NUCLEOTIDE SEQUENCE [LARGE SCALE GENOMIC DNA]</scope>
</reference>